<keyword evidence="5 6" id="KW-0472">Membrane</keyword>
<feature type="transmembrane region" description="Helical" evidence="6">
    <location>
        <begin position="7"/>
        <end position="28"/>
    </location>
</feature>
<evidence type="ECO:0000256" key="6">
    <source>
        <dbReference type="SAM" id="Phobius"/>
    </source>
</evidence>
<dbReference type="AlphaFoldDB" id="A0A7Y0DSS9"/>
<evidence type="ECO:0000256" key="1">
    <source>
        <dbReference type="ARBA" id="ARBA00004651"/>
    </source>
</evidence>
<comment type="subcellular location">
    <subcellularLocation>
        <location evidence="1">Cell membrane</location>
        <topology evidence="1">Multi-pass membrane protein</topology>
    </subcellularLocation>
</comment>
<dbReference type="InterPro" id="IPR002797">
    <property type="entry name" value="Polysacc_synth"/>
</dbReference>
<proteinExistence type="predicted"/>
<dbReference type="PANTHER" id="PTHR30250">
    <property type="entry name" value="PST FAMILY PREDICTED COLANIC ACID TRANSPORTER"/>
    <property type="match status" value="1"/>
</dbReference>
<dbReference type="GO" id="GO:0005886">
    <property type="term" value="C:plasma membrane"/>
    <property type="evidence" value="ECO:0007669"/>
    <property type="project" value="UniProtKB-SubCell"/>
</dbReference>
<sequence>MDVYKQFLSLSSFTALNHFSRILLTLFLARLLSAEQFGTFGALLALCEILLLPASMGFSASLMRLSYPLYKAQQHDLLQGLKRVYLVASCLFGILLVSCVVATFSYVSPHQTAKEHIFYLLLLVPVGAIMQSQAAFLIALNKTKVGLFTQQCLFEILTTLFCFMVFMIGGGLSLAVICQLLFSALVCGDLSVLVDKKDYRAKPRSLPNKAMVQLIVNYVGKWRRNSVGCKVRCVAGASLVWGHWRQCVFSCDFNRRVINYHRERRQPVFETYFDG</sequence>
<feature type="transmembrane region" description="Helical" evidence="6">
    <location>
        <begin position="152"/>
        <end position="168"/>
    </location>
</feature>
<protein>
    <submittedName>
        <fullName evidence="7">Oligosaccharide flippase family protein</fullName>
    </submittedName>
</protein>
<evidence type="ECO:0000256" key="5">
    <source>
        <dbReference type="ARBA" id="ARBA00023136"/>
    </source>
</evidence>
<feature type="transmembrane region" description="Helical" evidence="6">
    <location>
        <begin position="174"/>
        <end position="194"/>
    </location>
</feature>
<dbReference type="EMBL" id="JABBMT010000011">
    <property type="protein sequence ID" value="NMM40992.1"/>
    <property type="molecule type" value="Genomic_DNA"/>
</dbReference>
<feature type="transmembrane region" description="Helical" evidence="6">
    <location>
        <begin position="117"/>
        <end position="140"/>
    </location>
</feature>
<name>A0A7Y0DSS9_9GAMM</name>
<gene>
    <name evidence="7" type="ORF">HHO47_09215</name>
</gene>
<evidence type="ECO:0000313" key="8">
    <source>
        <dbReference type="Proteomes" id="UP000570493"/>
    </source>
</evidence>
<keyword evidence="8" id="KW-1185">Reference proteome</keyword>
<feature type="transmembrane region" description="Helical" evidence="6">
    <location>
        <begin position="40"/>
        <end position="63"/>
    </location>
</feature>
<evidence type="ECO:0000313" key="7">
    <source>
        <dbReference type="EMBL" id="NMM40992.1"/>
    </source>
</evidence>
<keyword evidence="3 6" id="KW-0812">Transmembrane</keyword>
<keyword evidence="4 6" id="KW-1133">Transmembrane helix</keyword>
<dbReference type="PANTHER" id="PTHR30250:SF11">
    <property type="entry name" value="O-ANTIGEN TRANSPORTER-RELATED"/>
    <property type="match status" value="1"/>
</dbReference>
<evidence type="ECO:0000256" key="4">
    <source>
        <dbReference type="ARBA" id="ARBA00022989"/>
    </source>
</evidence>
<evidence type="ECO:0000256" key="2">
    <source>
        <dbReference type="ARBA" id="ARBA00022475"/>
    </source>
</evidence>
<evidence type="ECO:0000256" key="3">
    <source>
        <dbReference type="ARBA" id="ARBA00022692"/>
    </source>
</evidence>
<dbReference type="Pfam" id="PF01943">
    <property type="entry name" value="Polysacc_synt"/>
    <property type="match status" value="1"/>
</dbReference>
<comment type="caution">
    <text evidence="7">The sequence shown here is derived from an EMBL/GenBank/DDBJ whole genome shotgun (WGS) entry which is preliminary data.</text>
</comment>
<dbReference type="Proteomes" id="UP000570493">
    <property type="component" value="Unassembled WGS sequence"/>
</dbReference>
<dbReference type="RefSeq" id="WP_169020031.1">
    <property type="nucleotide sequence ID" value="NZ_JABBMT010000011.1"/>
</dbReference>
<organism evidence="7 8">
    <name type="scientific">Pseudoalteromonas arctica</name>
    <dbReference type="NCBI Taxonomy" id="394751"/>
    <lineage>
        <taxon>Bacteria</taxon>
        <taxon>Pseudomonadati</taxon>
        <taxon>Pseudomonadota</taxon>
        <taxon>Gammaproteobacteria</taxon>
        <taxon>Alteromonadales</taxon>
        <taxon>Pseudoalteromonadaceae</taxon>
        <taxon>Pseudoalteromonas</taxon>
    </lineage>
</organism>
<reference evidence="7" key="1">
    <citation type="submission" date="2020-04" db="EMBL/GenBank/DDBJ databases">
        <title>Genome Sequencing for Pseudoaltermonas arctica.</title>
        <authorList>
            <person name="Elkins N.S."/>
        </authorList>
    </citation>
    <scope>NUCLEOTIDE SEQUENCE [LARGE SCALE GENOMIC DNA]</scope>
    <source>
        <strain evidence="7">NEC-BIFX-2020_0012</strain>
    </source>
</reference>
<keyword evidence="2" id="KW-1003">Cell membrane</keyword>
<dbReference type="InterPro" id="IPR050833">
    <property type="entry name" value="Poly_Biosynth_Transport"/>
</dbReference>
<accession>A0A7Y0DSS9</accession>
<feature type="transmembrane region" description="Helical" evidence="6">
    <location>
        <begin position="84"/>
        <end position="105"/>
    </location>
</feature>